<dbReference type="Pfam" id="PF13365">
    <property type="entry name" value="Trypsin_2"/>
    <property type="match status" value="1"/>
</dbReference>
<organism evidence="10">
    <name type="scientific">Desulfomonile tiedjei</name>
    <dbReference type="NCBI Taxonomy" id="2358"/>
    <lineage>
        <taxon>Bacteria</taxon>
        <taxon>Pseudomonadati</taxon>
        <taxon>Thermodesulfobacteriota</taxon>
        <taxon>Desulfomonilia</taxon>
        <taxon>Desulfomonilales</taxon>
        <taxon>Desulfomonilaceae</taxon>
        <taxon>Desulfomonile</taxon>
    </lineage>
</organism>
<dbReference type="InterPro" id="IPR036034">
    <property type="entry name" value="PDZ_sf"/>
</dbReference>
<dbReference type="AlphaFoldDB" id="A0A7C4AR08"/>
<dbReference type="PRINTS" id="PR00834">
    <property type="entry name" value="PROTEASES2C"/>
</dbReference>
<dbReference type="InterPro" id="IPR009003">
    <property type="entry name" value="Peptidase_S1_PA"/>
</dbReference>
<evidence type="ECO:0000256" key="7">
    <source>
        <dbReference type="PIRSR" id="PIRSR611782-1"/>
    </source>
</evidence>
<keyword evidence="3" id="KW-0732">Signal</keyword>
<gene>
    <name evidence="10" type="ORF">ENV54_04380</name>
</gene>
<evidence type="ECO:0000256" key="6">
    <source>
        <dbReference type="ARBA" id="ARBA00022825"/>
    </source>
</evidence>
<evidence type="ECO:0000256" key="8">
    <source>
        <dbReference type="PIRSR" id="PIRSR611782-2"/>
    </source>
</evidence>
<feature type="active site" description="Charge relay system" evidence="7">
    <location>
        <position position="230"/>
    </location>
</feature>
<dbReference type="Gene3D" id="2.30.42.10">
    <property type="match status" value="2"/>
</dbReference>
<protein>
    <submittedName>
        <fullName evidence="10">DegQ family serine endoprotease</fullName>
    </submittedName>
</protein>
<dbReference type="PANTHER" id="PTHR22939:SF129">
    <property type="entry name" value="SERINE PROTEASE HTRA2, MITOCHONDRIAL"/>
    <property type="match status" value="1"/>
</dbReference>
<keyword evidence="6" id="KW-0720">Serine protease</keyword>
<evidence type="ECO:0000256" key="4">
    <source>
        <dbReference type="ARBA" id="ARBA00022737"/>
    </source>
</evidence>
<sequence>MTRGFSRSGFTLAIVFAFLCSFAMTGLVAYAEAPPALKQLDEAFVQVAEKVTPSVVNISSTRKEGEAPGISELDPFFKNHPFRDFFGDEWMKKFKKGPGHGPMMRPTAMGSGVIVSADGLILTNAHVVKDAQEIKVNLSDKRSYDAKVVGADPESDIAVIKIKATGLPAAQLGDSSKLRVGEIVFAIGNPFGLNRTVTSGIVSATGRTNMGLIDYEDFIQTDAAINPGNSGGPLVNINGEVIGINTAIASRSGGYQGVGFAIPSNSAKLIMDDLIHEGKVRRGLLGVNIQDVTEPLAKSFGRSTTDGALVAQVIEGSPAEKAGIKSGDILIKFNGEPIKGASHLKNLVGKEKPGSTATLTVYRDKKTFDVSVKIGEKTAKATSTSTPSGEASTSNELGVEVEAVPKALAEKYGLKEGEGVRVKDLSDDGAGSRMGLRPGDIILEVDGAKVTDTASFNKAIANAKKNQVIRLKVQRGEQKIYVAGSVG</sequence>
<name>A0A7C4AR08_9BACT</name>
<evidence type="ECO:0000259" key="9">
    <source>
        <dbReference type="PROSITE" id="PS50106"/>
    </source>
</evidence>
<evidence type="ECO:0000256" key="3">
    <source>
        <dbReference type="ARBA" id="ARBA00022729"/>
    </source>
</evidence>
<evidence type="ECO:0000256" key="1">
    <source>
        <dbReference type="ARBA" id="ARBA00010541"/>
    </source>
</evidence>
<dbReference type="SUPFAM" id="SSF50156">
    <property type="entry name" value="PDZ domain-like"/>
    <property type="match status" value="2"/>
</dbReference>
<dbReference type="FunFam" id="2.40.10.10:FF:000001">
    <property type="entry name" value="Periplasmic serine protease DegS"/>
    <property type="match status" value="1"/>
</dbReference>
<keyword evidence="4" id="KW-0677">Repeat</keyword>
<dbReference type="GO" id="GO:0006508">
    <property type="term" value="P:proteolysis"/>
    <property type="evidence" value="ECO:0007669"/>
    <property type="project" value="UniProtKB-KW"/>
</dbReference>
<dbReference type="EMBL" id="DTGT01000138">
    <property type="protein sequence ID" value="HGH60518.1"/>
    <property type="molecule type" value="Genomic_DNA"/>
</dbReference>
<evidence type="ECO:0000256" key="2">
    <source>
        <dbReference type="ARBA" id="ARBA00022670"/>
    </source>
</evidence>
<dbReference type="Pfam" id="PF13180">
    <property type="entry name" value="PDZ_2"/>
    <property type="match status" value="2"/>
</dbReference>
<feature type="binding site" evidence="8">
    <location>
        <begin position="228"/>
        <end position="230"/>
    </location>
    <ligand>
        <name>substrate</name>
    </ligand>
</feature>
<feature type="domain" description="PDZ" evidence="9">
    <location>
        <begin position="392"/>
        <end position="477"/>
    </location>
</feature>
<feature type="binding site" evidence="8">
    <location>
        <position position="156"/>
    </location>
    <ligand>
        <name>substrate</name>
    </ligand>
</feature>
<dbReference type="Gene3D" id="2.40.10.120">
    <property type="match status" value="1"/>
</dbReference>
<dbReference type="NCBIfam" id="TIGR02037">
    <property type="entry name" value="degP_htrA_DO"/>
    <property type="match status" value="1"/>
</dbReference>
<dbReference type="PROSITE" id="PS50106">
    <property type="entry name" value="PDZ"/>
    <property type="match status" value="2"/>
</dbReference>
<dbReference type="CDD" id="cd10839">
    <property type="entry name" value="cpPDZ1_DegP-like"/>
    <property type="match status" value="1"/>
</dbReference>
<dbReference type="InterPro" id="IPR001478">
    <property type="entry name" value="PDZ"/>
</dbReference>
<dbReference type="SMART" id="SM00228">
    <property type="entry name" value="PDZ"/>
    <property type="match status" value="2"/>
</dbReference>
<dbReference type="GO" id="GO:0004252">
    <property type="term" value="F:serine-type endopeptidase activity"/>
    <property type="evidence" value="ECO:0007669"/>
    <property type="project" value="InterPro"/>
</dbReference>
<feature type="active site" description="Charge relay system" evidence="7">
    <location>
        <position position="156"/>
    </location>
</feature>
<evidence type="ECO:0000256" key="5">
    <source>
        <dbReference type="ARBA" id="ARBA00022801"/>
    </source>
</evidence>
<proteinExistence type="inferred from homology"/>
<evidence type="ECO:0000313" key="10">
    <source>
        <dbReference type="EMBL" id="HGH60518.1"/>
    </source>
</evidence>
<dbReference type="InterPro" id="IPR001940">
    <property type="entry name" value="Peptidase_S1C"/>
</dbReference>
<comment type="similarity">
    <text evidence="1">Belongs to the peptidase S1C family.</text>
</comment>
<accession>A0A7C4AR08</accession>
<reference evidence="10" key="1">
    <citation type="journal article" date="2020" name="mSystems">
        <title>Genome- and Community-Level Interaction Insights into Carbon Utilization and Element Cycling Functions of Hydrothermarchaeota in Hydrothermal Sediment.</title>
        <authorList>
            <person name="Zhou Z."/>
            <person name="Liu Y."/>
            <person name="Xu W."/>
            <person name="Pan J."/>
            <person name="Luo Z.H."/>
            <person name="Li M."/>
        </authorList>
    </citation>
    <scope>NUCLEOTIDE SEQUENCE [LARGE SCALE GENOMIC DNA]</scope>
    <source>
        <strain evidence="10">SpSt-769</strain>
    </source>
</reference>
<feature type="domain" description="PDZ" evidence="9">
    <location>
        <begin position="274"/>
        <end position="365"/>
    </location>
</feature>
<keyword evidence="5" id="KW-0378">Hydrolase</keyword>
<feature type="active site" description="Charge relay system" evidence="7">
    <location>
        <position position="126"/>
    </location>
</feature>
<dbReference type="PANTHER" id="PTHR22939">
    <property type="entry name" value="SERINE PROTEASE FAMILY S1C HTRA-RELATED"/>
    <property type="match status" value="1"/>
</dbReference>
<dbReference type="SUPFAM" id="SSF50494">
    <property type="entry name" value="Trypsin-like serine proteases"/>
    <property type="match status" value="1"/>
</dbReference>
<comment type="caution">
    <text evidence="10">The sequence shown here is derived from an EMBL/GenBank/DDBJ whole genome shotgun (WGS) entry which is preliminary data.</text>
</comment>
<dbReference type="InterPro" id="IPR011782">
    <property type="entry name" value="Pept_S1C_Do"/>
</dbReference>
<feature type="binding site" evidence="8">
    <location>
        <position position="126"/>
    </location>
    <ligand>
        <name>substrate</name>
    </ligand>
</feature>
<keyword evidence="2 10" id="KW-0645">Protease</keyword>